<dbReference type="PATRIC" id="fig|1550241.5.peg.1046"/>
<dbReference type="SUPFAM" id="SSF52025">
    <property type="entry name" value="PA domain"/>
    <property type="match status" value="1"/>
</dbReference>
<dbReference type="CDD" id="cd04819">
    <property type="entry name" value="PA_2"/>
    <property type="match status" value="1"/>
</dbReference>
<dbReference type="Proteomes" id="UP000067434">
    <property type="component" value="Chromosome"/>
</dbReference>
<keyword evidence="4" id="KW-1185">Reference proteome</keyword>
<gene>
    <name evidence="3" type="ORF">MA03_04960</name>
</gene>
<proteinExistence type="predicted"/>
<evidence type="ECO:0000313" key="4">
    <source>
        <dbReference type="Proteomes" id="UP000067434"/>
    </source>
</evidence>
<dbReference type="Gene3D" id="3.40.630.10">
    <property type="entry name" value="Zn peptidases"/>
    <property type="match status" value="1"/>
</dbReference>
<dbReference type="STRING" id="1550241.MA03_04960"/>
<evidence type="ECO:0000259" key="1">
    <source>
        <dbReference type="Pfam" id="PF02225"/>
    </source>
</evidence>
<protein>
    <recommendedName>
        <fullName evidence="5">Peptidase M28 domain-containing protein</fullName>
    </recommendedName>
</protein>
<evidence type="ECO:0000259" key="2">
    <source>
        <dbReference type="Pfam" id="PF04389"/>
    </source>
</evidence>
<feature type="domain" description="Peptidase M28" evidence="2">
    <location>
        <begin position="220"/>
        <end position="385"/>
    </location>
</feature>
<dbReference type="KEGG" id="thf:MA03_04960"/>
<dbReference type="SUPFAM" id="SSF53187">
    <property type="entry name" value="Zn-dependent exopeptidases"/>
    <property type="match status" value="1"/>
</dbReference>
<dbReference type="InterPro" id="IPR003137">
    <property type="entry name" value="PA_domain"/>
</dbReference>
<evidence type="ECO:0008006" key="5">
    <source>
        <dbReference type="Google" id="ProtNLM"/>
    </source>
</evidence>
<name>A0A0F7FHH4_9CREN</name>
<evidence type="ECO:0000313" key="3">
    <source>
        <dbReference type="EMBL" id="AKG38752.1"/>
    </source>
</evidence>
<dbReference type="Pfam" id="PF04389">
    <property type="entry name" value="Peptidase_M28"/>
    <property type="match status" value="1"/>
</dbReference>
<feature type="domain" description="PA" evidence="1">
    <location>
        <begin position="88"/>
        <end position="184"/>
    </location>
</feature>
<dbReference type="HOGENOM" id="CLU_492316_0_0_2"/>
<dbReference type="InterPro" id="IPR046450">
    <property type="entry name" value="PA_dom_sf"/>
</dbReference>
<dbReference type="Pfam" id="PF02225">
    <property type="entry name" value="PA"/>
    <property type="match status" value="1"/>
</dbReference>
<accession>A0A0F7FHH4</accession>
<dbReference type="Gene3D" id="3.50.30.30">
    <property type="match status" value="1"/>
</dbReference>
<dbReference type="InterPro" id="IPR007484">
    <property type="entry name" value="Peptidase_M28"/>
</dbReference>
<dbReference type="AlphaFoldDB" id="A0A0F7FHH4"/>
<sequence>MSGFFGYVNFKETIIRETEFLDNYDIVAGTPEERAAIEHLKKRFEELGLEARVLEFEALSWRENYVELSAGDLRLRAVAMPYTLSGEVEGKVVYTGSRILEEDWASIDLTGKIVLIKIYDKVDEVEWQYLQAVRAGADAVIFMDRYPSRVRRMVLTLNTDYRFSAGTPPPIPAVAVTLEDGLRILKLAREHRKLFLKVETRIDPSGRSAVIYAGNLRGPVFSAHVDKWLTGFRDNVLGVGLVLHAANLFRERAGYIIFGSEESGAPSFSPWYWTWGSRVFAEFLEKNGLLEEFGVLLNVDTLGGSSLRISASSPDIQAWLTDFMGSVVTVCSDQVLFDSLSFALKGLPAMTFHTFPEIIPVYHTDLDVADTVDWESTERAFKLLEHVASELIKRGAKAFKYEELIRSISESLEKVSFLPSARKALNLVKGLKVESESEARTIRRLLTRPMFWGRYDRVFKDSVVFYPTYTDAIDDLLLLHDILSGVRSPEEVTSMRGLRRIPGYEETLASVEPVFYGRPLTKPEFLRHTYMVLEKIVEEDVERLVGMIENLKR</sequence>
<organism evidence="3 4">
    <name type="scientific">Infirmifilum uzonense</name>
    <dbReference type="NCBI Taxonomy" id="1550241"/>
    <lineage>
        <taxon>Archaea</taxon>
        <taxon>Thermoproteota</taxon>
        <taxon>Thermoprotei</taxon>
        <taxon>Thermofilales</taxon>
        <taxon>Thermofilaceae</taxon>
        <taxon>Infirmifilum</taxon>
    </lineage>
</organism>
<dbReference type="EMBL" id="CP009961">
    <property type="protein sequence ID" value="AKG38752.1"/>
    <property type="molecule type" value="Genomic_DNA"/>
</dbReference>
<reference evidence="3 4" key="1">
    <citation type="journal article" date="2015" name="Stand. Genomic Sci.">
        <title>Complete genome sequence of and proposal of Thermofilum uzonense sp. nov. a novel hyperthermophilic crenarchaeon and emended description of the genus Thermofilum.</title>
        <authorList>
            <person name="Toshchakov S.V."/>
            <person name="Korzhenkov A.A."/>
            <person name="Samarov N.I."/>
            <person name="Mazunin I.O."/>
            <person name="Mozhey O.I."/>
            <person name="Shmyr I.S."/>
            <person name="Derbikova K.S."/>
            <person name="Taranov E.A."/>
            <person name="Dominova I.N."/>
            <person name="Bonch-Osmolovskaya E.A."/>
            <person name="Patrushev M.V."/>
            <person name="Podosokorskaya O.A."/>
            <person name="Kublanov I.V."/>
        </authorList>
    </citation>
    <scope>NUCLEOTIDE SEQUENCE [LARGE SCALE GENOMIC DNA]</scope>
    <source>
        <strain evidence="3 4">1807-2</strain>
    </source>
</reference>